<reference evidence="5" key="1">
    <citation type="journal article" date="2015" name="Genome Announc.">
        <title>Draft Genome Sequence of Anaerolineae Strain TC1, a Novel Isolate from a Methanogenic Wastewater Treatment System.</title>
        <authorList>
            <person name="Matsuura N."/>
            <person name="Tourlousse D.M."/>
            <person name="Sun L."/>
            <person name="Toyonaga M."/>
            <person name="Kuroda K."/>
            <person name="Ohashi A."/>
            <person name="Cruz R."/>
            <person name="Yamaguchi T."/>
            <person name="Sekiguchi Y."/>
        </authorList>
    </citation>
    <scope>NUCLEOTIDE SEQUENCE [LARGE SCALE GENOMIC DNA]</scope>
    <source>
        <strain evidence="5">TC1</strain>
    </source>
</reference>
<keyword evidence="3 4" id="KW-0732">Signal</keyword>
<organism evidence="5">
    <name type="scientific">Flexilinea flocculi</name>
    <dbReference type="NCBI Taxonomy" id="1678840"/>
    <lineage>
        <taxon>Bacteria</taxon>
        <taxon>Bacillati</taxon>
        <taxon>Chloroflexota</taxon>
        <taxon>Anaerolineae</taxon>
        <taxon>Anaerolineales</taxon>
        <taxon>Anaerolineaceae</taxon>
        <taxon>Flexilinea</taxon>
    </lineage>
</organism>
<evidence type="ECO:0000256" key="2">
    <source>
        <dbReference type="ARBA" id="ARBA00022448"/>
    </source>
</evidence>
<dbReference type="STRING" id="1678840.ATC1_13216"/>
<dbReference type="EMBL" id="DF968181">
    <property type="protein sequence ID" value="GAP40249.1"/>
    <property type="molecule type" value="Genomic_DNA"/>
</dbReference>
<dbReference type="OrthoDB" id="9808332at2"/>
<keyword evidence="2" id="KW-0813">Transport</keyword>
<evidence type="ECO:0000256" key="1">
    <source>
        <dbReference type="ARBA" id="ARBA00008520"/>
    </source>
</evidence>
<evidence type="ECO:0000313" key="6">
    <source>
        <dbReference type="Proteomes" id="UP000053370"/>
    </source>
</evidence>
<dbReference type="PANTHER" id="PTHR43649">
    <property type="entry name" value="ARABINOSE-BINDING PROTEIN-RELATED"/>
    <property type="match status" value="1"/>
</dbReference>
<dbReference type="Proteomes" id="UP000053370">
    <property type="component" value="Unassembled WGS sequence"/>
</dbReference>
<evidence type="ECO:0000313" key="5">
    <source>
        <dbReference type="EMBL" id="GAP40249.1"/>
    </source>
</evidence>
<dbReference type="InterPro" id="IPR050490">
    <property type="entry name" value="Bact_solute-bd_prot1"/>
</dbReference>
<gene>
    <name evidence="5" type="ORF">ATC1_13216</name>
</gene>
<feature type="chain" id="PRO_5006633198" evidence="4">
    <location>
        <begin position="23"/>
        <end position="404"/>
    </location>
</feature>
<keyword evidence="6" id="KW-1185">Reference proteome</keyword>
<comment type="similarity">
    <text evidence="1">Belongs to the bacterial solute-binding protein 1 family.</text>
</comment>
<sequence>MKKMVVLLLVLGLLLSAVPTFADDEKIVVSRWAGDHADDMKFVAENYNAANVVIDDIGYENLRQKQIQSFSTTGDYDVIYFQEIWAEDYIRNGWLAPLDEYIEKSGLDISTFSPSFVEVNQADGKTYGLPAMTHTYIMVYDGAQLEKDGMSIPQTPEEMVALAKFYKEKGSGISIPAGQGQAAADVFSTILFGAGGDYFDADGNLALTSEPVLYASKIWDDLCKYSVDGATTWLNEEAADAVRTGIAPFGITISDTNFLDLNPDRSRIVDTVVYSPIPPRNDLVGLAGVWSFGVAANSENKEAAFDFINWMIAPEQDKAMALLNSQTSALASTAADPEVASKFPFMAAASESMLKAKYNPLNPGASELMPALQAALSEIATSDNNPVDVLTKLQSDLESIVTSK</sequence>
<protein>
    <submittedName>
        <fullName evidence="5">ABC-type glycerol-3-phosphate transport system, periplasmic component</fullName>
    </submittedName>
</protein>
<dbReference type="Pfam" id="PF01547">
    <property type="entry name" value="SBP_bac_1"/>
    <property type="match status" value="1"/>
</dbReference>
<proteinExistence type="inferred from homology"/>
<dbReference type="InterPro" id="IPR006059">
    <property type="entry name" value="SBP"/>
</dbReference>
<dbReference type="RefSeq" id="WP_062279367.1">
    <property type="nucleotide sequence ID" value="NZ_DF968181.1"/>
</dbReference>
<name>A0A0S7BU14_9CHLR</name>
<dbReference type="PANTHER" id="PTHR43649:SF34">
    <property type="entry name" value="ABC TRANSPORTER PERIPLASMIC-BINDING PROTEIN YCJN-RELATED"/>
    <property type="match status" value="1"/>
</dbReference>
<feature type="signal peptide" evidence="4">
    <location>
        <begin position="1"/>
        <end position="22"/>
    </location>
</feature>
<dbReference type="SUPFAM" id="SSF53850">
    <property type="entry name" value="Periplasmic binding protein-like II"/>
    <property type="match status" value="1"/>
</dbReference>
<dbReference type="Gene3D" id="3.40.190.10">
    <property type="entry name" value="Periplasmic binding protein-like II"/>
    <property type="match status" value="2"/>
</dbReference>
<dbReference type="AlphaFoldDB" id="A0A0S7BU14"/>
<evidence type="ECO:0000256" key="4">
    <source>
        <dbReference type="SAM" id="SignalP"/>
    </source>
</evidence>
<evidence type="ECO:0000256" key="3">
    <source>
        <dbReference type="ARBA" id="ARBA00022729"/>
    </source>
</evidence>
<accession>A0A0S7BU14</accession>